<sequence length="74" mass="8674">MKRCPIGEEKRLSGAMFKISDEYGTKDELAMFQESFEGFNKRLNTRSITQKASHTRLAIQIFIRETHKQHLRTS</sequence>
<protein>
    <submittedName>
        <fullName evidence="1">Uncharacterized protein</fullName>
    </submittedName>
</protein>
<gene>
    <name evidence="1" type="ORF">BN1211_0414</name>
</gene>
<dbReference type="Proteomes" id="UP000038830">
    <property type="component" value="Unassembled WGS sequence"/>
</dbReference>
<accession>A0A0H5BYG2</accession>
<proteinExistence type="predicted"/>
<dbReference type="EMBL" id="CDQK01000001">
    <property type="protein sequence ID" value="CEP20525.1"/>
    <property type="molecule type" value="Genomic_DNA"/>
</dbReference>
<evidence type="ECO:0000313" key="1">
    <source>
        <dbReference type="EMBL" id="CEP20525.1"/>
    </source>
</evidence>
<reference evidence="2" key="1">
    <citation type="journal article" date="2015" name="J. Biotechnol.">
        <title>The structure of the Cyberlindnera jadinii genome and its relation to Candida utilis analyzed by the occurrence of single nucleotide polymorphisms.</title>
        <authorList>
            <person name="Rupp O."/>
            <person name="Brinkrolf K."/>
            <person name="Buerth C."/>
            <person name="Kunigo M."/>
            <person name="Schneider J."/>
            <person name="Jaenicke S."/>
            <person name="Goesmann A."/>
            <person name="Puehler A."/>
            <person name="Jaeger K.-E."/>
            <person name="Ernst J.F."/>
        </authorList>
    </citation>
    <scope>NUCLEOTIDE SEQUENCE [LARGE SCALE GENOMIC DNA]</scope>
    <source>
        <strain evidence="2">ATCC 18201 / CBS 1600 / BCRC 20928 / JCM 3617 / NBRC 0987 / NRRL Y-1542</strain>
    </source>
</reference>
<name>A0A0H5BYG2_CYBJN</name>
<evidence type="ECO:0000313" key="2">
    <source>
        <dbReference type="Proteomes" id="UP000038830"/>
    </source>
</evidence>
<organism evidence="1 2">
    <name type="scientific">Cyberlindnera jadinii (strain ATCC 18201 / CBS 1600 / BCRC 20928 / JCM 3617 / NBRC 0987 / NRRL Y-1542)</name>
    <name type="common">Torula yeast</name>
    <name type="synonym">Candida utilis</name>
    <dbReference type="NCBI Taxonomy" id="983966"/>
    <lineage>
        <taxon>Eukaryota</taxon>
        <taxon>Fungi</taxon>
        <taxon>Dikarya</taxon>
        <taxon>Ascomycota</taxon>
        <taxon>Saccharomycotina</taxon>
        <taxon>Saccharomycetes</taxon>
        <taxon>Phaffomycetales</taxon>
        <taxon>Phaffomycetaceae</taxon>
        <taxon>Cyberlindnera</taxon>
    </lineage>
</organism>
<dbReference type="AlphaFoldDB" id="A0A0H5BYG2"/>